<dbReference type="InterPro" id="IPR046372">
    <property type="entry name" value="PARG_cat_C"/>
</dbReference>
<feature type="domain" description="PARG catalytic Macro" evidence="7">
    <location>
        <begin position="734"/>
        <end position="934"/>
    </location>
</feature>
<feature type="active site" evidence="4">
    <location>
        <position position="782"/>
    </location>
</feature>
<feature type="compositionally biased region" description="Low complexity" evidence="6">
    <location>
        <begin position="68"/>
        <end position="79"/>
    </location>
</feature>
<feature type="compositionally biased region" description="Basic and acidic residues" evidence="6">
    <location>
        <begin position="94"/>
        <end position="104"/>
    </location>
</feature>
<feature type="compositionally biased region" description="Basic residues" evidence="6">
    <location>
        <begin position="84"/>
        <end position="93"/>
    </location>
</feature>
<evidence type="ECO:0000256" key="2">
    <source>
        <dbReference type="ARBA" id="ARBA00012255"/>
    </source>
</evidence>
<feature type="active site" evidence="4">
    <location>
        <position position="764"/>
    </location>
</feature>
<accession>A0A7I5EA99</accession>
<name>A0A7I5EA99_HAECO</name>
<dbReference type="Pfam" id="PF20811">
    <property type="entry name" value="PARG_cat_N"/>
    <property type="match status" value="1"/>
</dbReference>
<dbReference type="PANTHER" id="PTHR12837:SF15">
    <property type="entry name" value="POLY(ADP-RIBOSE) GLYCOHYDROLASE"/>
    <property type="match status" value="1"/>
</dbReference>
<reference evidence="10" key="1">
    <citation type="submission" date="2020-12" db="UniProtKB">
        <authorList>
            <consortium name="WormBaseParasite"/>
        </authorList>
    </citation>
    <scope>IDENTIFICATION</scope>
    <source>
        <strain evidence="10">MHco3</strain>
    </source>
</reference>
<evidence type="ECO:0000259" key="7">
    <source>
        <dbReference type="Pfam" id="PF05028"/>
    </source>
</evidence>
<dbReference type="EC" id="3.2.1.143" evidence="2"/>
<feature type="domain" description="PARG helical" evidence="8">
    <location>
        <begin position="625"/>
        <end position="725"/>
    </location>
</feature>
<feature type="binding site" evidence="5">
    <location>
        <position position="822"/>
    </location>
    <ligand>
        <name>substrate</name>
    </ligand>
</feature>
<dbReference type="GO" id="GO:0005975">
    <property type="term" value="P:carbohydrate metabolic process"/>
    <property type="evidence" value="ECO:0007669"/>
    <property type="project" value="InterPro"/>
</dbReference>
<dbReference type="Proteomes" id="UP000025227">
    <property type="component" value="Unplaced"/>
</dbReference>
<dbReference type="AlphaFoldDB" id="A0A7I5EA99"/>
<dbReference type="InterPro" id="IPR007724">
    <property type="entry name" value="Poly_GlycHdrlase"/>
</dbReference>
<dbReference type="GO" id="GO:0009225">
    <property type="term" value="P:nucleotide-sugar metabolic process"/>
    <property type="evidence" value="ECO:0007669"/>
    <property type="project" value="TreeGrafter"/>
</dbReference>
<dbReference type="GO" id="GO:1990966">
    <property type="term" value="P:ATP generation from poly-ADP-D-ribose"/>
    <property type="evidence" value="ECO:0007669"/>
    <property type="project" value="TreeGrafter"/>
</dbReference>
<dbReference type="OrthoDB" id="1937899at2759"/>
<feature type="binding site" evidence="5">
    <location>
        <position position="767"/>
    </location>
    <ligand>
        <name>substrate</name>
    </ligand>
</feature>
<evidence type="ECO:0000313" key="9">
    <source>
        <dbReference type="Proteomes" id="UP000025227"/>
    </source>
</evidence>
<dbReference type="GO" id="GO:0005737">
    <property type="term" value="C:cytoplasm"/>
    <property type="evidence" value="ECO:0007669"/>
    <property type="project" value="TreeGrafter"/>
</dbReference>
<protein>
    <recommendedName>
        <fullName evidence="2">poly(ADP-ribose) glycohydrolase</fullName>
        <ecNumber evidence="2">3.2.1.143</ecNumber>
    </recommendedName>
</protein>
<evidence type="ECO:0000256" key="5">
    <source>
        <dbReference type="PIRSR" id="PIRSR607724-2"/>
    </source>
</evidence>
<feature type="region of interest" description="Disordered" evidence="6">
    <location>
        <begin position="33"/>
        <end position="132"/>
    </location>
</feature>
<dbReference type="OMA" id="PWSTANI"/>
<evidence type="ECO:0000313" key="10">
    <source>
        <dbReference type="WBParaSite" id="HCON_00101570-00001"/>
    </source>
</evidence>
<dbReference type="PANTHER" id="PTHR12837">
    <property type="entry name" value="POLY ADP-RIBOSE GLYCOHYDROLASE"/>
    <property type="match status" value="1"/>
</dbReference>
<feature type="binding site" evidence="5">
    <location>
        <position position="781"/>
    </location>
    <ligand>
        <name>substrate</name>
    </ligand>
</feature>
<keyword evidence="9" id="KW-1185">Reference proteome</keyword>
<sequence length="990" mass="110947">MSEDEEEQQESVIPEIALDAAVTGHELPKIVKRKVNDADSNMEIEESSDEEEAKKAQTGKKKNISKQTSLTSFLSSPPSGTRWKPVHKQATSRKKVEVVKKKIAIDPQDPPKTGKVSSVVAEVSSDDNEKCEDETKRLEKSIQRAKRKSIKQYLVKLSSLLFTVYFIPFPHIRLDAGAQEKDKLDQSAKAVETPKRAKKKKSLTEEDKVDIVDLDGEAEMNTASGTPVEEVVKDLEVILEVHKTPSRSKKRLRNLTPRAFLKSRSSMSMDDYQDSDYNRTAYSTPRRKISRHRSYSPLNFKFDDDDVGISKTPVVPRRKPDGETSIFDLPTDDQELLQHLSPPSTSGLVLAAELLKSQTDTAAVIVLDDEDSDQSEELNMTTHSLASAEVSVVGDVQIAETSSLVIADGNEDLPSSQNVVLSSQTGSMLSMFGEPREQRQRTPSPASSDIVILGTIERTPTKSKSLTANLLYSPRKMALNNEERRRIILSRKKDDREMFPNLDRLVPEVDYCAFDVRSLGSDMPPQPVPKQCSDTDLSFDNPTSFVRLPWSTANISNGFHQSVMAEQEKYVIIDRALRALVDDGAHCIEAVIVSLKECAPWIKSFDGLLGYMEGLTSVEHRNALEVMGGIAKLAVNAKFILTAPVPLLRANRSYSVTLSQEQCACLLAHAFFCTYRRERHAYNRINMASIFDGRNPLSHVKLHFILHYFAMVLKKMPNGCVSFRRESLNSEALPDWENEDTLMPLVAVASDGSIEDSPGCLQVDFANEYIGGGVLNSGAVQEEIRFLICPEMMVSCLLCEKMGPHEVIHIVGAQRYSSYYGYGGSLQWAPFEDFDREPRDKFGRVRCELVAMDAKLFKPGFRNVQYRKENIDRELNKAYAGFLPKLRDACPVATGNWGCGVFGGDKELKSLIQMMAAACAGRNMIYYTFANKQFEISMNEHYEKLLNKKVTVGMLYKALISYEKERERNSRLSVYEHVYAFISEIACTAS</sequence>
<dbReference type="Pfam" id="PF05028">
    <property type="entry name" value="PARG_cat_C"/>
    <property type="match status" value="1"/>
</dbReference>
<dbReference type="GO" id="GO:0005634">
    <property type="term" value="C:nucleus"/>
    <property type="evidence" value="ECO:0007669"/>
    <property type="project" value="TreeGrafter"/>
</dbReference>
<dbReference type="GO" id="GO:0004649">
    <property type="term" value="F:poly(ADP-ribose) glycohydrolase activity"/>
    <property type="evidence" value="ECO:0007669"/>
    <property type="project" value="UniProtKB-EC"/>
</dbReference>
<evidence type="ECO:0000256" key="6">
    <source>
        <dbReference type="SAM" id="MobiDB-lite"/>
    </source>
</evidence>
<feature type="region of interest" description="Disordered" evidence="6">
    <location>
        <begin position="180"/>
        <end position="202"/>
    </location>
</feature>
<feature type="compositionally biased region" description="Acidic residues" evidence="6">
    <location>
        <begin position="40"/>
        <end position="51"/>
    </location>
</feature>
<dbReference type="InterPro" id="IPR048362">
    <property type="entry name" value="PARG_helical"/>
</dbReference>
<evidence type="ECO:0000256" key="1">
    <source>
        <dbReference type="ARBA" id="ARBA00009545"/>
    </source>
</evidence>
<keyword evidence="3" id="KW-0378">Hydrolase</keyword>
<proteinExistence type="inferred from homology"/>
<comment type="similarity">
    <text evidence="1">Belongs to the poly(ADP-ribose) glycohydrolase family.</text>
</comment>
<evidence type="ECO:0000256" key="3">
    <source>
        <dbReference type="ARBA" id="ARBA00022801"/>
    </source>
</evidence>
<evidence type="ECO:0000259" key="8">
    <source>
        <dbReference type="Pfam" id="PF20811"/>
    </source>
</evidence>
<evidence type="ECO:0000256" key="4">
    <source>
        <dbReference type="PIRSR" id="PIRSR607724-1"/>
    </source>
</evidence>
<organism evidence="9 10">
    <name type="scientific">Haemonchus contortus</name>
    <name type="common">Barber pole worm</name>
    <dbReference type="NCBI Taxonomy" id="6289"/>
    <lineage>
        <taxon>Eukaryota</taxon>
        <taxon>Metazoa</taxon>
        <taxon>Ecdysozoa</taxon>
        <taxon>Nematoda</taxon>
        <taxon>Chromadorea</taxon>
        <taxon>Rhabditida</taxon>
        <taxon>Rhabditina</taxon>
        <taxon>Rhabditomorpha</taxon>
        <taxon>Strongyloidea</taxon>
        <taxon>Trichostrongylidae</taxon>
        <taxon>Haemonchus</taxon>
    </lineage>
</organism>
<feature type="active site" evidence="4">
    <location>
        <position position="783"/>
    </location>
</feature>
<dbReference type="WBParaSite" id="HCON_00101570-00001">
    <property type="protein sequence ID" value="HCON_00101570-00001"/>
    <property type="gene ID" value="HCON_00101570"/>
</dbReference>
<dbReference type="GO" id="GO:0006282">
    <property type="term" value="P:regulation of DNA repair"/>
    <property type="evidence" value="ECO:0007669"/>
    <property type="project" value="InterPro"/>
</dbReference>